<dbReference type="InterPro" id="IPR045772">
    <property type="entry name" value="DUF6225"/>
</dbReference>
<evidence type="ECO:0000313" key="1">
    <source>
        <dbReference type="EMBL" id="GAA3831960.1"/>
    </source>
</evidence>
<comment type="caution">
    <text evidence="1">The sequence shown here is derived from an EMBL/GenBank/DDBJ whole genome shotgun (WGS) entry which is preliminary data.</text>
</comment>
<organism evidence="1 2">
    <name type="scientific">Sphaerisporangium flaviroseum</name>
    <dbReference type="NCBI Taxonomy" id="509199"/>
    <lineage>
        <taxon>Bacteria</taxon>
        <taxon>Bacillati</taxon>
        <taxon>Actinomycetota</taxon>
        <taxon>Actinomycetes</taxon>
        <taxon>Streptosporangiales</taxon>
        <taxon>Streptosporangiaceae</taxon>
        <taxon>Sphaerisporangium</taxon>
    </lineage>
</organism>
<keyword evidence="2" id="KW-1185">Reference proteome</keyword>
<proteinExistence type="predicted"/>
<dbReference type="RefSeq" id="WP_344948063.1">
    <property type="nucleotide sequence ID" value="NZ_BAAAZR010000031.1"/>
</dbReference>
<dbReference type="Proteomes" id="UP001500888">
    <property type="component" value="Unassembled WGS sequence"/>
</dbReference>
<reference evidence="2" key="1">
    <citation type="journal article" date="2019" name="Int. J. Syst. Evol. Microbiol.">
        <title>The Global Catalogue of Microorganisms (GCM) 10K type strain sequencing project: providing services to taxonomists for standard genome sequencing and annotation.</title>
        <authorList>
            <consortium name="The Broad Institute Genomics Platform"/>
            <consortium name="The Broad Institute Genome Sequencing Center for Infectious Disease"/>
            <person name="Wu L."/>
            <person name="Ma J."/>
        </authorList>
    </citation>
    <scope>NUCLEOTIDE SEQUENCE [LARGE SCALE GENOMIC DNA]</scope>
    <source>
        <strain evidence="2">JCM 16908</strain>
    </source>
</reference>
<dbReference type="EMBL" id="BAAAZR010000031">
    <property type="protein sequence ID" value="GAA3831960.1"/>
    <property type="molecule type" value="Genomic_DNA"/>
</dbReference>
<accession>A0ABP7J184</accession>
<name>A0ABP7J184_9ACTN</name>
<evidence type="ECO:0000313" key="2">
    <source>
        <dbReference type="Proteomes" id="UP001500888"/>
    </source>
</evidence>
<protein>
    <submittedName>
        <fullName evidence="1">Uncharacterized protein</fullName>
    </submittedName>
</protein>
<sequence>MSDTEAAQTTVVPWETVADAQGRRAWTAGQLRAAIAHLADDDPIVVHVATDEEGVADDQIIVDAGHGQIRWNNGDRMERDPLFALECAWHTADVLHVRPARISSS</sequence>
<dbReference type="Pfam" id="PF19735">
    <property type="entry name" value="DUF6225"/>
    <property type="match status" value="1"/>
</dbReference>
<gene>
    <name evidence="1" type="ORF">GCM10022226_61380</name>
</gene>